<dbReference type="OrthoDB" id="101302at2"/>
<dbReference type="Pfam" id="PF22124">
    <property type="entry name" value="Glyco_hydro_95_cat"/>
    <property type="match status" value="1"/>
</dbReference>
<dbReference type="InterPro" id="IPR012341">
    <property type="entry name" value="6hp_glycosidase-like_sf"/>
</dbReference>
<dbReference type="SUPFAM" id="SSF48208">
    <property type="entry name" value="Six-hairpin glycosidases"/>
    <property type="match status" value="1"/>
</dbReference>
<gene>
    <name evidence="4" type="ORF">LNTAR_22814</name>
</gene>
<evidence type="ECO:0000259" key="2">
    <source>
        <dbReference type="Pfam" id="PF18961"/>
    </source>
</evidence>
<keyword evidence="1" id="KW-0732">Signal</keyword>
<evidence type="ECO:0000256" key="1">
    <source>
        <dbReference type="SAM" id="SignalP"/>
    </source>
</evidence>
<accession>A6DGF4</accession>
<dbReference type="AlphaFoldDB" id="A6DGF4"/>
<dbReference type="GO" id="GO:0004560">
    <property type="term" value="F:alpha-L-fucosidase activity"/>
    <property type="evidence" value="ECO:0007669"/>
    <property type="project" value="TreeGrafter"/>
</dbReference>
<reference evidence="4 5" key="1">
    <citation type="journal article" date="2010" name="J. Bacteriol.">
        <title>Genome sequence of Lentisphaera araneosa HTCC2155T, the type species of the order Lentisphaerales in the phylum Lentisphaerae.</title>
        <authorList>
            <person name="Thrash J.C."/>
            <person name="Cho J.C."/>
            <person name="Vergin K.L."/>
            <person name="Morris R.M."/>
            <person name="Giovannoni S.J."/>
        </authorList>
    </citation>
    <scope>NUCLEOTIDE SEQUENCE [LARGE SCALE GENOMIC DNA]</scope>
    <source>
        <strain evidence="4 5">HTCC2155</strain>
    </source>
</reference>
<feature type="domain" description="Glycosyl hydrolase family 95 catalytic" evidence="3">
    <location>
        <begin position="544"/>
        <end position="842"/>
    </location>
</feature>
<dbReference type="Pfam" id="PF13385">
    <property type="entry name" value="Laminin_G_3"/>
    <property type="match status" value="1"/>
</dbReference>
<dbReference type="InterPro" id="IPR008928">
    <property type="entry name" value="6-hairpin_glycosidase_sf"/>
</dbReference>
<dbReference type="eggNOG" id="COG1554">
    <property type="taxonomic scope" value="Bacteria"/>
</dbReference>
<dbReference type="InterPro" id="IPR054363">
    <property type="entry name" value="GH95_cat"/>
</dbReference>
<keyword evidence="5" id="KW-1185">Reference proteome</keyword>
<protein>
    <submittedName>
        <fullName evidence="4">Uncharacterized protein</fullName>
    </submittedName>
</protein>
<dbReference type="Pfam" id="PF18961">
    <property type="entry name" value="DUF5703_N"/>
    <property type="match status" value="1"/>
</dbReference>
<organism evidence="4 5">
    <name type="scientific">Lentisphaera araneosa HTCC2155</name>
    <dbReference type="NCBI Taxonomy" id="313628"/>
    <lineage>
        <taxon>Bacteria</taxon>
        <taxon>Pseudomonadati</taxon>
        <taxon>Lentisphaerota</taxon>
        <taxon>Lentisphaeria</taxon>
        <taxon>Lentisphaerales</taxon>
        <taxon>Lentisphaeraceae</taxon>
        <taxon>Lentisphaera</taxon>
    </lineage>
</organism>
<feature type="domain" description="DUF5703" evidence="2">
    <location>
        <begin position="29"/>
        <end position="306"/>
    </location>
</feature>
<dbReference type="InterPro" id="IPR013320">
    <property type="entry name" value="ConA-like_dom_sf"/>
</dbReference>
<dbReference type="EMBL" id="ABCK01000002">
    <property type="protein sequence ID" value="EDM29271.1"/>
    <property type="molecule type" value="Genomic_DNA"/>
</dbReference>
<comment type="caution">
    <text evidence="4">The sequence shown here is derived from an EMBL/GenBank/DDBJ whole genome shotgun (WGS) entry which is preliminary data.</text>
</comment>
<dbReference type="PANTHER" id="PTHR31084:SF0">
    <property type="entry name" value="ALPHA-L-FUCOSIDASE 2"/>
    <property type="match status" value="1"/>
</dbReference>
<dbReference type="GO" id="GO:0005975">
    <property type="term" value="P:carbohydrate metabolic process"/>
    <property type="evidence" value="ECO:0007669"/>
    <property type="project" value="InterPro"/>
</dbReference>
<feature type="chain" id="PRO_5002694322" evidence="1">
    <location>
        <begin position="21"/>
        <end position="930"/>
    </location>
</feature>
<evidence type="ECO:0000313" key="5">
    <source>
        <dbReference type="Proteomes" id="UP000004947"/>
    </source>
</evidence>
<proteinExistence type="predicted"/>
<evidence type="ECO:0000259" key="3">
    <source>
        <dbReference type="Pfam" id="PF22124"/>
    </source>
</evidence>
<dbReference type="STRING" id="313628.LNTAR_22814"/>
<dbReference type="PANTHER" id="PTHR31084">
    <property type="entry name" value="ALPHA-L-FUCOSIDASE 2"/>
    <property type="match status" value="1"/>
</dbReference>
<dbReference type="RefSeq" id="WP_007276997.1">
    <property type="nucleotide sequence ID" value="NZ_ABCK01000002.1"/>
</dbReference>
<name>A6DGF4_9BACT</name>
<feature type="signal peptide" evidence="1">
    <location>
        <begin position="1"/>
        <end position="20"/>
    </location>
</feature>
<dbReference type="SUPFAM" id="SSF49899">
    <property type="entry name" value="Concanavalin A-like lectins/glucanases"/>
    <property type="match status" value="1"/>
</dbReference>
<dbReference type="InterPro" id="IPR043757">
    <property type="entry name" value="DUF5703_N"/>
</dbReference>
<dbReference type="Gene3D" id="1.50.10.10">
    <property type="match status" value="1"/>
</dbReference>
<evidence type="ECO:0000313" key="4">
    <source>
        <dbReference type="EMBL" id="EDM29271.1"/>
    </source>
</evidence>
<dbReference type="Proteomes" id="UP000004947">
    <property type="component" value="Unassembled WGS sequence"/>
</dbReference>
<sequence length="930" mass="105858">MPSLKTLLLVIVMLSSALFASSPDRYNVVWDSPSKDQHGSMPLGNGSTGINAWIEPNGDLVFYISRTDSWGDNGRLLKVGKVRIKLAPAPASNDFLQTLSLVDGTLKARYGDTDIRLWVDANNPVIHAEFNGPQKTAATASIELWRTKQFSIPSSWECSDVHLFRPRPGEKWGNLGPTVMEPDNLLNNKKDRIGWYHRNIKSVGPAMHAKIQGMADFKRTDPLLHRTFGAIITTKNGKKIDNTHLLSPQSKNHRFDIYVHTEHPATEHQWLNALEQLIAQTESIPFEKRRSAHAAWWKAFWQRSWIHATQSSKNEISKSLIPANKLNFSFGIDSNGNSRFAGKMGRTSLLNVALDENAIRQLAQDQESLSGFNPKELLFSATPNLHTELPNSDQWTNSPALTAEAWILPDTHAGSVRILNKTLVGSNEGFLLDTYPGNSLRLIVGEKVLMVKDCLVPEEWNHLAVVIDSQAGTIALYHNGEKIAEEKPERSLTDAYIVSRAYALQRYINACAGRGAYPIKFNGSIFTVEGFADGKSRGPDYRRWGSGYWWQNTRLPYISMLTSGDVEMTKPLYKMYCQDLFEYHKQRTRRHTGHGGIYVPECMYFWGEMFAETYGKKPFEERKDKLQDNRYHKWEWVSGLEMTFMMLDRYEHTLDEKFLKETTLPFATEVLKFFVEHYQTDKNGKLVMNPAQALETWWECTNPMDPVSGMRAVTNRLLDLPEHLSSPKLRQYWAQVQAKVPPLPTREYQGETIFAPAEKFAVCKNGEVPELYCVFPFRLASFEKANAEMARRTLHHRKARGNSGWRQDEIFMAYLGLADEAQKNLVGRAKNKHKGSRFPAFWGPNMDWIPDQDHGGILTKAFQSMILQSDGKKIFLQPAWPKDWNATFKLHAPYKTVIEGQVVNGKITKLKVTPKSRTKDVVMASDFKQP</sequence>